<feature type="modified residue" description="O-(pantetheine 4'-phosphoryl)serine" evidence="3">
    <location>
        <position position="155"/>
    </location>
</feature>
<dbReference type="GO" id="GO:0000035">
    <property type="term" value="F:acyl binding"/>
    <property type="evidence" value="ECO:0007669"/>
    <property type="project" value="TreeGrafter"/>
</dbReference>
<feature type="compositionally biased region" description="Low complexity" evidence="4">
    <location>
        <begin position="1"/>
        <end position="17"/>
    </location>
</feature>
<dbReference type="InterPro" id="IPR036736">
    <property type="entry name" value="ACP-like_sf"/>
</dbReference>
<comment type="PTM">
    <text evidence="3">4'-phosphopantetheine is transferred from CoA to a specific serine of apo-ACP by AcpS. This modification is essential for activity because fatty acids are bound in thioester linkage to the sulfhydryl of the prosthetic group.</text>
</comment>
<keyword evidence="3" id="KW-0963">Cytoplasm</keyword>
<dbReference type="UniPathway" id="UPA00094"/>
<feature type="region of interest" description="Disordered" evidence="4">
    <location>
        <begin position="53"/>
        <end position="81"/>
    </location>
</feature>
<dbReference type="PANTHER" id="PTHR20863">
    <property type="entry name" value="ACYL CARRIER PROTEIN"/>
    <property type="match status" value="1"/>
</dbReference>
<proteinExistence type="inferred from homology"/>
<evidence type="ECO:0000256" key="4">
    <source>
        <dbReference type="SAM" id="MobiDB-lite"/>
    </source>
</evidence>
<dbReference type="Proteomes" id="UP000242205">
    <property type="component" value="Chromosome"/>
</dbReference>
<accession>A0A2I6SB06</accession>
<dbReference type="AlphaFoldDB" id="A0A2I6SB06"/>
<reference evidence="6 7" key="1">
    <citation type="submission" date="2018-01" db="EMBL/GenBank/DDBJ databases">
        <authorList>
            <person name="Fu G.-Y."/>
        </authorList>
    </citation>
    <scope>NUCLEOTIDE SEQUENCE [LARGE SCALE GENOMIC DNA]</scope>
    <source>
        <strain evidence="6 7">SY39</strain>
    </source>
</reference>
<keyword evidence="1 3" id="KW-0596">Phosphopantetheine</keyword>
<dbReference type="GO" id="GO:0009245">
    <property type="term" value="P:lipid A biosynthetic process"/>
    <property type="evidence" value="ECO:0007669"/>
    <property type="project" value="TreeGrafter"/>
</dbReference>
<dbReference type="PANTHER" id="PTHR20863:SF76">
    <property type="entry name" value="CARRIER DOMAIN-CONTAINING PROTEIN"/>
    <property type="match status" value="1"/>
</dbReference>
<dbReference type="InterPro" id="IPR009081">
    <property type="entry name" value="PP-bd_ACP"/>
</dbReference>
<dbReference type="KEGG" id="atw:C0099_11115"/>
<comment type="function">
    <text evidence="3">Carrier of the growing fatty acid chain in fatty acid biosynthesis.</text>
</comment>
<dbReference type="InterPro" id="IPR003231">
    <property type="entry name" value="ACP"/>
</dbReference>
<dbReference type="Pfam" id="PF00550">
    <property type="entry name" value="PP-binding"/>
    <property type="match status" value="1"/>
</dbReference>
<keyword evidence="3" id="KW-0443">Lipid metabolism</keyword>
<evidence type="ECO:0000259" key="5">
    <source>
        <dbReference type="PROSITE" id="PS50075"/>
    </source>
</evidence>
<sequence>MAGQAQRRQSRAQPAHQHAGRTWRARQRLCRLHQRHLPPDPWRQEIRNLRQARPAGQHQLARHDGPRAAHPHCAGRDRRQEAHHARECARQPALRLRMPQRRRCRGARAVRPTMTTTTETTIADQVRAALVAPTGFKVEQIESKHTFVADLRMDSLDQLEAVLAVEEACGVELPDETLEHAHTVGDLIALVERARGAE</sequence>
<feature type="domain" description="Carrier" evidence="5">
    <location>
        <begin position="113"/>
        <end position="195"/>
    </location>
</feature>
<dbReference type="GO" id="GO:0000036">
    <property type="term" value="F:acyl carrier activity"/>
    <property type="evidence" value="ECO:0007669"/>
    <property type="project" value="UniProtKB-UniRule"/>
</dbReference>
<keyword evidence="2 3" id="KW-0597">Phosphoprotein</keyword>
<evidence type="ECO:0000256" key="1">
    <source>
        <dbReference type="ARBA" id="ARBA00022450"/>
    </source>
</evidence>
<dbReference type="SUPFAM" id="SSF47336">
    <property type="entry name" value="ACP-like"/>
    <property type="match status" value="1"/>
</dbReference>
<keyword evidence="3" id="KW-0275">Fatty acid biosynthesis</keyword>
<dbReference type="PROSITE" id="PS50075">
    <property type="entry name" value="CARRIER"/>
    <property type="match status" value="1"/>
</dbReference>
<gene>
    <name evidence="3" type="primary">acpP</name>
    <name evidence="6" type="ORF">C0099_11115</name>
</gene>
<comment type="pathway">
    <text evidence="3">Lipid metabolism; fatty acid biosynthesis.</text>
</comment>
<protein>
    <recommendedName>
        <fullName evidence="3">Acyl carrier protein</fullName>
        <shortName evidence="3">ACP</shortName>
    </recommendedName>
</protein>
<feature type="region of interest" description="Disordered" evidence="4">
    <location>
        <begin position="1"/>
        <end position="24"/>
    </location>
</feature>
<dbReference type="EMBL" id="CP025682">
    <property type="protein sequence ID" value="AUN96442.1"/>
    <property type="molecule type" value="Genomic_DNA"/>
</dbReference>
<keyword evidence="7" id="KW-1185">Reference proteome</keyword>
<dbReference type="HAMAP" id="MF_01217">
    <property type="entry name" value="Acyl_carrier"/>
    <property type="match status" value="1"/>
</dbReference>
<comment type="similarity">
    <text evidence="3">Belongs to the acyl carrier protein (ACP) family.</text>
</comment>
<dbReference type="Gene3D" id="1.10.1200.10">
    <property type="entry name" value="ACP-like"/>
    <property type="match status" value="1"/>
</dbReference>
<evidence type="ECO:0000256" key="2">
    <source>
        <dbReference type="ARBA" id="ARBA00022553"/>
    </source>
</evidence>
<name>A0A2I6SB06_9RHOO</name>
<dbReference type="GO" id="GO:0005829">
    <property type="term" value="C:cytosol"/>
    <property type="evidence" value="ECO:0007669"/>
    <property type="project" value="TreeGrafter"/>
</dbReference>
<organism evidence="6 7">
    <name type="scientific">Pseudazoarcus pumilus</name>
    <dbReference type="NCBI Taxonomy" id="2067960"/>
    <lineage>
        <taxon>Bacteria</taxon>
        <taxon>Pseudomonadati</taxon>
        <taxon>Pseudomonadota</taxon>
        <taxon>Betaproteobacteria</taxon>
        <taxon>Rhodocyclales</taxon>
        <taxon>Zoogloeaceae</taxon>
        <taxon>Pseudazoarcus</taxon>
    </lineage>
</organism>
<evidence type="ECO:0000313" key="6">
    <source>
        <dbReference type="EMBL" id="AUN96442.1"/>
    </source>
</evidence>
<evidence type="ECO:0000313" key="7">
    <source>
        <dbReference type="Proteomes" id="UP000242205"/>
    </source>
</evidence>
<keyword evidence="3" id="KW-0444">Lipid biosynthesis</keyword>
<dbReference type="OrthoDB" id="9804551at2"/>
<keyword evidence="3" id="KW-0276">Fatty acid metabolism</keyword>
<dbReference type="GO" id="GO:0016020">
    <property type="term" value="C:membrane"/>
    <property type="evidence" value="ECO:0007669"/>
    <property type="project" value="GOC"/>
</dbReference>
<evidence type="ECO:0000256" key="3">
    <source>
        <dbReference type="HAMAP-Rule" id="MF_01217"/>
    </source>
</evidence>
<comment type="subcellular location">
    <subcellularLocation>
        <location evidence="3">Cytoplasm</location>
    </subcellularLocation>
</comment>